<dbReference type="AlphaFoldDB" id="A0A081S381"/>
<keyword evidence="1" id="KW-0472">Membrane</keyword>
<keyword evidence="3" id="KW-1185">Reference proteome</keyword>
<dbReference type="EMBL" id="JNVL01000089">
    <property type="protein sequence ID" value="KER05384.1"/>
    <property type="molecule type" value="Genomic_DNA"/>
</dbReference>
<protein>
    <submittedName>
        <fullName evidence="2">Uncharacterized protein</fullName>
    </submittedName>
</protein>
<reference evidence="2 3" key="1">
    <citation type="submission" date="2014-06" db="EMBL/GenBank/DDBJ databases">
        <authorList>
            <person name="Ngugi D.K."/>
            <person name="Blom J."/>
            <person name="Alam I."/>
            <person name="Rashid M."/>
            <person name="Ba Alawi W."/>
            <person name="Zhang G."/>
            <person name="Hikmawan T."/>
            <person name="Guan Y."/>
            <person name="Antunes A."/>
            <person name="Siam R."/>
            <person name="Eldorry H."/>
            <person name="Bajic V."/>
            <person name="Stingl U."/>
        </authorList>
    </citation>
    <scope>NUCLEOTIDE SEQUENCE [LARGE SCALE GENOMIC DNA]</scope>
    <source>
        <strain evidence="2">SCGC AAA799-E16</strain>
    </source>
</reference>
<comment type="caution">
    <text evidence="2">The sequence shown here is derived from an EMBL/GenBank/DDBJ whole genome shotgun (WGS) entry which is preliminary data.</text>
</comment>
<organism evidence="2 3">
    <name type="scientific">Marine Group I thaumarchaeote SCGC AAA799-E16</name>
    <dbReference type="NCBI Taxonomy" id="1502292"/>
    <lineage>
        <taxon>Archaea</taxon>
        <taxon>Nitrososphaerota</taxon>
        <taxon>Marine Group I</taxon>
    </lineage>
</organism>
<feature type="transmembrane region" description="Helical" evidence="1">
    <location>
        <begin position="54"/>
        <end position="73"/>
    </location>
</feature>
<gene>
    <name evidence="2" type="ORF">AAA799E16_01978</name>
</gene>
<feature type="transmembrane region" description="Helical" evidence="1">
    <location>
        <begin position="12"/>
        <end position="34"/>
    </location>
</feature>
<evidence type="ECO:0000313" key="3">
    <source>
        <dbReference type="Proteomes" id="UP000028027"/>
    </source>
</evidence>
<evidence type="ECO:0000256" key="1">
    <source>
        <dbReference type="SAM" id="Phobius"/>
    </source>
</evidence>
<accession>A0A081S381</accession>
<dbReference type="Proteomes" id="UP000028027">
    <property type="component" value="Unassembled WGS sequence"/>
</dbReference>
<evidence type="ECO:0000313" key="2">
    <source>
        <dbReference type="EMBL" id="KER05384.1"/>
    </source>
</evidence>
<name>A0A081S381_9ARCH</name>
<dbReference type="PATRIC" id="fig|1502292.3.peg.1810"/>
<keyword evidence="1" id="KW-0812">Transmembrane</keyword>
<proteinExistence type="predicted"/>
<sequence length="82" mass="9009">MQKHSGKIAGAILGSMFFAFSFPMLSMTFLEVYLHNDIFPYDVLPTSSDVVVKHWMMSVPGGIVSGMVGMILAPKILRLSSE</sequence>
<keyword evidence="1" id="KW-1133">Transmembrane helix</keyword>